<feature type="transmembrane region" description="Helical" evidence="2">
    <location>
        <begin position="21"/>
        <end position="38"/>
    </location>
</feature>
<evidence type="ECO:0000313" key="5">
    <source>
        <dbReference type="Proteomes" id="UP000030681"/>
    </source>
</evidence>
<dbReference type="AlphaFoldDB" id="A0A081I999"/>
<evidence type="ECO:0000313" key="4">
    <source>
        <dbReference type="EMBL" id="VEV54410.1"/>
    </source>
</evidence>
<dbReference type="EMBL" id="KL446957">
    <property type="protein sequence ID" value="KEG00257.1"/>
    <property type="molecule type" value="Genomic_DNA"/>
</dbReference>
<dbReference type="Proteomes" id="UP000290582">
    <property type="component" value="Chromosome PVVCY_01"/>
</dbReference>
<dbReference type="GeneID" id="19962974"/>
<protein>
    <submittedName>
        <fullName evidence="3">Uncharacterized protein</fullName>
    </submittedName>
</protein>
<feature type="compositionally biased region" description="Acidic residues" evidence="1">
    <location>
        <begin position="245"/>
        <end position="254"/>
    </location>
</feature>
<dbReference type="EMBL" id="LR215057">
    <property type="protein sequence ID" value="VEV54410.1"/>
    <property type="molecule type" value="Genomic_DNA"/>
</dbReference>
<proteinExistence type="predicted"/>
<accession>A0A081I999</accession>
<feature type="compositionally biased region" description="Acidic residues" evidence="1">
    <location>
        <begin position="71"/>
        <end position="112"/>
    </location>
</feature>
<feature type="compositionally biased region" description="Acidic residues" evidence="1">
    <location>
        <begin position="122"/>
        <end position="131"/>
    </location>
</feature>
<dbReference type="OrthoDB" id="373046at2759"/>
<keyword evidence="2" id="KW-0472">Membrane</keyword>
<name>A0A081I999_PLAVN</name>
<feature type="compositionally biased region" description="Basic and acidic residues" evidence="1">
    <location>
        <begin position="174"/>
        <end position="190"/>
    </location>
</feature>
<gene>
    <name evidence="4" type="ORF">PVVCY_0100210</name>
    <name evidence="3" type="ORF">YYE_04768</name>
</gene>
<evidence type="ECO:0000313" key="6">
    <source>
        <dbReference type="Proteomes" id="UP000290582"/>
    </source>
</evidence>
<reference evidence="3 5" key="1">
    <citation type="submission" date="2013-02" db="EMBL/GenBank/DDBJ databases">
        <title>The Genome Sequence of Plasmodium vinckei vinckei.</title>
        <authorList>
            <consortium name="The Broad Institute Genome Sequencing Platform"/>
            <consortium name="The Broad Institute Genome Sequencing Center for Infectious Disease"/>
            <person name="Neafsey D."/>
            <person name="Cheeseman I."/>
            <person name="Volkman S."/>
            <person name="Adams J."/>
            <person name="Walker B."/>
            <person name="Young S.K."/>
            <person name="Zeng Q."/>
            <person name="Gargeya S."/>
            <person name="Fitzgerald M."/>
            <person name="Haas B."/>
            <person name="Abouelleil A."/>
            <person name="Alvarado L."/>
            <person name="Arachchi H.M."/>
            <person name="Berlin A.M."/>
            <person name="Chapman S.B."/>
            <person name="Dewar J."/>
            <person name="Goldberg J."/>
            <person name="Griggs A."/>
            <person name="Gujja S."/>
            <person name="Hansen M."/>
            <person name="Howarth C."/>
            <person name="Imamovic A."/>
            <person name="Larimer J."/>
            <person name="McCowan C."/>
            <person name="Murphy C."/>
            <person name="Neiman D."/>
            <person name="Pearson M."/>
            <person name="Priest M."/>
            <person name="Roberts A."/>
            <person name="Saif S."/>
            <person name="Shea T."/>
            <person name="Sisk P."/>
            <person name="Sykes S."/>
            <person name="Wortman J."/>
            <person name="Nusbaum C."/>
            <person name="Birren B."/>
        </authorList>
    </citation>
    <scope>NUCLEOTIDE SEQUENCE [LARGE SCALE GENOMIC DNA]</scope>
    <source>
        <strain evidence="3">Vinckei</strain>
        <strain evidence="5">vinckei</strain>
    </source>
</reference>
<dbReference type="KEGG" id="pvv:PVVCY_0100210"/>
<evidence type="ECO:0000256" key="2">
    <source>
        <dbReference type="SAM" id="Phobius"/>
    </source>
</evidence>
<keyword evidence="2" id="KW-0812">Transmembrane</keyword>
<reference evidence="4 6" key="2">
    <citation type="submission" date="2019-01" db="EMBL/GenBank/DDBJ databases">
        <authorList>
            <person name="Ramaprasad A."/>
        </authorList>
    </citation>
    <scope>NUCLEOTIDE SEQUENCE [LARGE SCALE GENOMIC DNA]</scope>
</reference>
<feature type="compositionally biased region" description="Acidic residues" evidence="1">
    <location>
        <begin position="140"/>
        <end position="173"/>
    </location>
</feature>
<dbReference type="Proteomes" id="UP000030681">
    <property type="component" value="Unassembled WGS sequence"/>
</dbReference>
<organism evidence="3 5">
    <name type="scientific">Plasmodium vinckei vinckei</name>
    <dbReference type="NCBI Taxonomy" id="54757"/>
    <lineage>
        <taxon>Eukaryota</taxon>
        <taxon>Sar</taxon>
        <taxon>Alveolata</taxon>
        <taxon>Apicomplexa</taxon>
        <taxon>Aconoidasida</taxon>
        <taxon>Haemosporida</taxon>
        <taxon>Plasmodiidae</taxon>
        <taxon>Plasmodium</taxon>
        <taxon>Plasmodium (Vinckeia)</taxon>
    </lineage>
</organism>
<evidence type="ECO:0000256" key="1">
    <source>
        <dbReference type="SAM" id="MobiDB-lite"/>
    </source>
</evidence>
<feature type="compositionally biased region" description="Acidic residues" evidence="1">
    <location>
        <begin position="213"/>
        <end position="226"/>
    </location>
</feature>
<evidence type="ECO:0000313" key="3">
    <source>
        <dbReference type="EMBL" id="KEG00257.1"/>
    </source>
</evidence>
<sequence>MEKTQTKKNNNRRRMANCSPLSGKLFILSIILILPYIVNYAPNNENSHNVSFSTNKDLKRFLAEPAEELELDLNNAPEDELEPNLEDNDEFEGEDDENNDVSSERDDDDYFSDPESCLASDSDYDDDDDMDFDHPSTLEYEYESDPEFDNNDDPEFDNNDDPEIDNNDDLEAGDESRDLEAGDESRELGARPKFFRKSRQNNNALHRARANDVDSDDEFDDDEDNAEVAHAPRNRPFRKPKNNNNEEDQVEEGDIDVDRAMAEESLGQLFSNIDPEEIQNAFLSSLPFMINLGGFGNLANANALTNDENDPKKQAKIDEKVNTVDKMLEELIDDFNLSESIQENMADIQNVAQQLQHDPKSVSPVKLVKVIASLANSIAQSCLDENGEIDPNKAEASAHLMKEKLDKIVDEANKPISED</sequence>
<feature type="region of interest" description="Disordered" evidence="1">
    <location>
        <begin position="71"/>
        <end position="254"/>
    </location>
</feature>
<feature type="compositionally biased region" description="Basic residues" evidence="1">
    <location>
        <begin position="232"/>
        <end position="241"/>
    </location>
</feature>
<dbReference type="VEuPathDB" id="PlasmoDB:PVVCY_0100210"/>
<dbReference type="RefSeq" id="XP_008626627.1">
    <property type="nucleotide sequence ID" value="XM_008628405.1"/>
</dbReference>
<keyword evidence="2" id="KW-1133">Transmembrane helix</keyword>